<evidence type="ECO:0000259" key="1">
    <source>
        <dbReference type="Pfam" id="PF06439"/>
    </source>
</evidence>
<dbReference type="EMBL" id="UINC01001369">
    <property type="protein sequence ID" value="SUZ78844.1"/>
    <property type="molecule type" value="Genomic_DNA"/>
</dbReference>
<evidence type="ECO:0000313" key="2">
    <source>
        <dbReference type="EMBL" id="SUZ78844.1"/>
    </source>
</evidence>
<gene>
    <name evidence="2" type="ORF">METZ01_LOCUS31698</name>
</gene>
<dbReference type="GO" id="GO:0016787">
    <property type="term" value="F:hydrolase activity"/>
    <property type="evidence" value="ECO:0007669"/>
    <property type="project" value="InterPro"/>
</dbReference>
<name>A0A381QIW8_9ZZZZ</name>
<organism evidence="2">
    <name type="scientific">marine metagenome</name>
    <dbReference type="NCBI Taxonomy" id="408172"/>
    <lineage>
        <taxon>unclassified sequences</taxon>
        <taxon>metagenomes</taxon>
        <taxon>ecological metagenomes</taxon>
    </lineage>
</organism>
<dbReference type="Gene3D" id="2.60.120.560">
    <property type="entry name" value="Exo-inulinase, domain 1"/>
    <property type="match status" value="1"/>
</dbReference>
<proteinExistence type="predicted"/>
<sequence length="249" mass="28373">MIALIKKTSVLLFFFSFFLSFCQNKSKPTEIWKPIPTQIDAYNFSTAPSDAVVLFDGKDFSKWVTQYSNQAPKWKINKDGSMTVVNGTGGIKTKESFGSVQLHIEWKTNENVKNHTQQSRSNSGVFLQQKYEIQILDSYENPTYVNGQAGSVYKQHIPLVNSSKKPGEWQSYDIIFNAPVFDKKNLIKPGHFTVFHNGVLIQNHVEIQGTTTNVGLPKHEPHRNAPLVLQDHCCLPLSFRNIWIRKITD</sequence>
<feature type="domain" description="3-keto-alpha-glucoside-1,2-lyase/3-keto-2-hydroxy-glucal hydratase" evidence="1">
    <location>
        <begin position="51"/>
        <end position="245"/>
    </location>
</feature>
<dbReference type="InterPro" id="IPR010496">
    <property type="entry name" value="AL/BT2_dom"/>
</dbReference>
<dbReference type="Pfam" id="PF06439">
    <property type="entry name" value="3keto-disac_hyd"/>
    <property type="match status" value="1"/>
</dbReference>
<protein>
    <recommendedName>
        <fullName evidence="1">3-keto-alpha-glucoside-1,2-lyase/3-keto-2-hydroxy-glucal hydratase domain-containing protein</fullName>
    </recommendedName>
</protein>
<dbReference type="AlphaFoldDB" id="A0A381QIW8"/>
<reference evidence="2" key="1">
    <citation type="submission" date="2018-05" db="EMBL/GenBank/DDBJ databases">
        <authorList>
            <person name="Lanie J.A."/>
            <person name="Ng W.-L."/>
            <person name="Kazmierczak K.M."/>
            <person name="Andrzejewski T.M."/>
            <person name="Davidsen T.M."/>
            <person name="Wayne K.J."/>
            <person name="Tettelin H."/>
            <person name="Glass J.I."/>
            <person name="Rusch D."/>
            <person name="Podicherti R."/>
            <person name="Tsui H.-C.T."/>
            <person name="Winkler M.E."/>
        </authorList>
    </citation>
    <scope>NUCLEOTIDE SEQUENCE</scope>
</reference>
<accession>A0A381QIW8</accession>